<gene>
    <name evidence="1" type="ORF">RF11_10409</name>
</gene>
<dbReference type="AlphaFoldDB" id="A0A0C2MDV8"/>
<protein>
    <submittedName>
        <fullName evidence="1">Uncharacterized protein</fullName>
    </submittedName>
</protein>
<keyword evidence="2" id="KW-1185">Reference proteome</keyword>
<evidence type="ECO:0000313" key="1">
    <source>
        <dbReference type="EMBL" id="KII62484.1"/>
    </source>
</evidence>
<name>A0A0C2MDV8_THEKT</name>
<dbReference type="OrthoDB" id="10246357at2759"/>
<proteinExistence type="predicted"/>
<comment type="caution">
    <text evidence="1">The sequence shown here is derived from an EMBL/GenBank/DDBJ whole genome shotgun (WGS) entry which is preliminary data.</text>
</comment>
<sequence>MSQNDKIVQHFIDQYGNIVSYQAEPKLVDNQTKNLTIHTIPYHRQPKPVNIHPLHVIPQIRPRNIHLQPIYIAPTMPTCPKSGVVGCRPTESSLGPQRQQIVPLPSVIDSINENHLEAQNNGGQQPRNDQTSLTNIPQSIFGPLALDLFKKVLNVVANNGGSITLVNYLIRAFVTKQIDLKTLISTFKFRNIYTFNNQEQKILCEYMIYLDIKRSNDPQAHSFTNVHQINSSANIIPNIPSGDCSGSQTLPISSNYRMTPDVLPIPRLSNISNNERIGGSNDQNIKIHLTQSERSENELFNTIFFQDPKDMKSGSRHIRIREQSVDTEEEEDDTICGHSLNEEMKLIKQMQNTHIMKPCKLKIKFDYSNIISILKELCTSIHFQARNIN</sequence>
<reference evidence="1 2" key="1">
    <citation type="journal article" date="2014" name="Genome Biol. Evol.">
        <title>The genome of the myxosporean Thelohanellus kitauei shows adaptations to nutrient acquisition within its fish host.</title>
        <authorList>
            <person name="Yang Y."/>
            <person name="Xiong J."/>
            <person name="Zhou Z."/>
            <person name="Huo F."/>
            <person name="Miao W."/>
            <person name="Ran C."/>
            <person name="Liu Y."/>
            <person name="Zhang J."/>
            <person name="Feng J."/>
            <person name="Wang M."/>
            <person name="Wang M."/>
            <person name="Wang L."/>
            <person name="Yao B."/>
        </authorList>
    </citation>
    <scope>NUCLEOTIDE SEQUENCE [LARGE SCALE GENOMIC DNA]</scope>
    <source>
        <strain evidence="1">Wuqing</strain>
    </source>
</reference>
<organism evidence="1 2">
    <name type="scientific">Thelohanellus kitauei</name>
    <name type="common">Myxosporean</name>
    <dbReference type="NCBI Taxonomy" id="669202"/>
    <lineage>
        <taxon>Eukaryota</taxon>
        <taxon>Metazoa</taxon>
        <taxon>Cnidaria</taxon>
        <taxon>Myxozoa</taxon>
        <taxon>Myxosporea</taxon>
        <taxon>Bivalvulida</taxon>
        <taxon>Platysporina</taxon>
        <taxon>Myxobolidae</taxon>
        <taxon>Thelohanellus</taxon>
    </lineage>
</organism>
<accession>A0A0C2MDV8</accession>
<evidence type="ECO:0000313" key="2">
    <source>
        <dbReference type="Proteomes" id="UP000031668"/>
    </source>
</evidence>
<dbReference type="Proteomes" id="UP000031668">
    <property type="component" value="Unassembled WGS sequence"/>
</dbReference>
<dbReference type="EMBL" id="JWZT01004969">
    <property type="protein sequence ID" value="KII62484.1"/>
    <property type="molecule type" value="Genomic_DNA"/>
</dbReference>